<protein>
    <submittedName>
        <fullName evidence="4">TetR/AcrR family transcriptional regulator</fullName>
    </submittedName>
</protein>
<evidence type="ECO:0000259" key="3">
    <source>
        <dbReference type="PROSITE" id="PS50977"/>
    </source>
</evidence>
<accession>A0ABW5TK76</accession>
<proteinExistence type="predicted"/>
<evidence type="ECO:0000256" key="1">
    <source>
        <dbReference type="ARBA" id="ARBA00023125"/>
    </source>
</evidence>
<dbReference type="RefSeq" id="WP_379982020.1">
    <property type="nucleotide sequence ID" value="NZ_JBHUMO010000056.1"/>
</dbReference>
<organism evidence="4 5">
    <name type="scientific">Enterococcus camelliae</name>
    <dbReference type="NCBI Taxonomy" id="453959"/>
    <lineage>
        <taxon>Bacteria</taxon>
        <taxon>Bacillati</taxon>
        <taxon>Bacillota</taxon>
        <taxon>Bacilli</taxon>
        <taxon>Lactobacillales</taxon>
        <taxon>Enterococcaceae</taxon>
        <taxon>Enterococcus</taxon>
    </lineage>
</organism>
<dbReference type="Pfam" id="PF14278">
    <property type="entry name" value="TetR_C_8"/>
    <property type="match status" value="1"/>
</dbReference>
<gene>
    <name evidence="4" type="ORF">ACFSR0_08980</name>
</gene>
<dbReference type="Gene3D" id="1.10.357.10">
    <property type="entry name" value="Tetracycline Repressor, domain 2"/>
    <property type="match status" value="1"/>
</dbReference>
<reference evidence="5" key="1">
    <citation type="journal article" date="2019" name="Int. J. Syst. Evol. Microbiol.">
        <title>The Global Catalogue of Microorganisms (GCM) 10K type strain sequencing project: providing services to taxonomists for standard genome sequencing and annotation.</title>
        <authorList>
            <consortium name="The Broad Institute Genomics Platform"/>
            <consortium name="The Broad Institute Genome Sequencing Center for Infectious Disease"/>
            <person name="Wu L."/>
            <person name="Ma J."/>
        </authorList>
    </citation>
    <scope>NUCLEOTIDE SEQUENCE [LARGE SCALE GENOMIC DNA]</scope>
    <source>
        <strain evidence="5">TISTR 932</strain>
    </source>
</reference>
<feature type="domain" description="HTH tetR-type" evidence="3">
    <location>
        <begin position="4"/>
        <end position="64"/>
    </location>
</feature>
<keyword evidence="1 2" id="KW-0238">DNA-binding</keyword>
<dbReference type="EMBL" id="JBHUMO010000056">
    <property type="protein sequence ID" value="MFD2729552.1"/>
    <property type="molecule type" value="Genomic_DNA"/>
</dbReference>
<dbReference type="PANTHER" id="PTHR43479">
    <property type="entry name" value="ACREF/ENVCD OPERON REPRESSOR-RELATED"/>
    <property type="match status" value="1"/>
</dbReference>
<name>A0ABW5TK76_9ENTE</name>
<feature type="DNA-binding region" description="H-T-H motif" evidence="2">
    <location>
        <begin position="27"/>
        <end position="46"/>
    </location>
</feature>
<evidence type="ECO:0000313" key="5">
    <source>
        <dbReference type="Proteomes" id="UP001597427"/>
    </source>
</evidence>
<evidence type="ECO:0000313" key="4">
    <source>
        <dbReference type="EMBL" id="MFD2729552.1"/>
    </source>
</evidence>
<dbReference type="InterPro" id="IPR009057">
    <property type="entry name" value="Homeodomain-like_sf"/>
</dbReference>
<sequence>MESKRTKERIGGVFVDLCESRGFSKVSVQEVSKLADINRQTFYYHFTDKKELLRWVYYQDALKYLSLEVVHIENWEEQTLKMLQAMKAKRYFYRNMMDDARDVFINEFFHLVKEHFSQLFQQVDREQALSKKDVQFYSRFFSYGCCGILENWILTDYRESPMDVASQLFQLAKDVEFFSYRLFQQEEE</sequence>
<dbReference type="Pfam" id="PF00440">
    <property type="entry name" value="TetR_N"/>
    <property type="match status" value="1"/>
</dbReference>
<dbReference type="InterPro" id="IPR039532">
    <property type="entry name" value="TetR_C_Firmicutes"/>
</dbReference>
<dbReference type="Proteomes" id="UP001597427">
    <property type="component" value="Unassembled WGS sequence"/>
</dbReference>
<dbReference type="SUPFAM" id="SSF46689">
    <property type="entry name" value="Homeodomain-like"/>
    <property type="match status" value="1"/>
</dbReference>
<dbReference type="PANTHER" id="PTHR43479:SF7">
    <property type="entry name" value="TETR-FAMILY TRANSCRIPTIONAL REGULATOR"/>
    <property type="match status" value="1"/>
</dbReference>
<evidence type="ECO:0000256" key="2">
    <source>
        <dbReference type="PROSITE-ProRule" id="PRU00335"/>
    </source>
</evidence>
<comment type="caution">
    <text evidence="4">The sequence shown here is derived from an EMBL/GenBank/DDBJ whole genome shotgun (WGS) entry which is preliminary data.</text>
</comment>
<dbReference type="InterPro" id="IPR050624">
    <property type="entry name" value="HTH-type_Tx_Regulator"/>
</dbReference>
<dbReference type="PROSITE" id="PS50977">
    <property type="entry name" value="HTH_TETR_2"/>
    <property type="match status" value="1"/>
</dbReference>
<dbReference type="InterPro" id="IPR001647">
    <property type="entry name" value="HTH_TetR"/>
</dbReference>
<keyword evidence="5" id="KW-1185">Reference proteome</keyword>